<dbReference type="RefSeq" id="WP_289445372.1">
    <property type="nucleotide sequence ID" value="NZ_JAUCGR010000001.1"/>
</dbReference>
<dbReference type="EMBL" id="JAUCGR010000001">
    <property type="protein sequence ID" value="MDM7830423.1"/>
    <property type="molecule type" value="Genomic_DNA"/>
</dbReference>
<dbReference type="Proteomes" id="UP001321453">
    <property type="component" value="Unassembled WGS sequence"/>
</dbReference>
<sequence length="225" mass="24417">MSQTPIGQVVAAMDRVRGGWARDDGLGVFLDVYRRVTVLVEERVAGTTFRDPRFVEDLDVRFAGLFLDVPRDLAAGRRVNRAWAPLVERRGLRGIEPVQFALAGMNAHINHDLALAVVATCEARGVTPASAGVYADFERVNGVLAEVVRPIRQSFLDRCVVEAGAPLSPVADLVSTFSIDKARDAAWASAVTLWAVREIGFVSRAARDALARTVGLVGRQLLVQV</sequence>
<evidence type="ECO:0000313" key="1">
    <source>
        <dbReference type="EMBL" id="MDM7830423.1"/>
    </source>
</evidence>
<proteinExistence type="predicted"/>
<gene>
    <name evidence="1" type="ORF">QRT05_03685</name>
</gene>
<reference evidence="1 2" key="1">
    <citation type="submission" date="2023-06" db="EMBL/GenBank/DDBJ databases">
        <title>Cellulomonas sp. MW9 Whole genome sequence.</title>
        <authorList>
            <person name="Park S."/>
        </authorList>
    </citation>
    <scope>NUCLEOTIDE SEQUENCE [LARGE SCALE GENOMIC DNA]</scope>
    <source>
        <strain evidence="1 2">MW9</strain>
    </source>
</reference>
<keyword evidence="2" id="KW-1185">Reference proteome</keyword>
<organism evidence="1 2">
    <name type="scientific">Cellulomonas edaphi</name>
    <dbReference type="NCBI Taxonomy" id="3053468"/>
    <lineage>
        <taxon>Bacteria</taxon>
        <taxon>Bacillati</taxon>
        <taxon>Actinomycetota</taxon>
        <taxon>Actinomycetes</taxon>
        <taxon>Micrococcales</taxon>
        <taxon>Cellulomonadaceae</taxon>
        <taxon>Cellulomonas</taxon>
    </lineage>
</organism>
<name>A0ABT7S484_9CELL</name>
<protein>
    <submittedName>
        <fullName evidence="1">DUF5995 family protein</fullName>
    </submittedName>
</protein>
<dbReference type="InterPro" id="IPR046037">
    <property type="entry name" value="DUF5995"/>
</dbReference>
<comment type="caution">
    <text evidence="1">The sequence shown here is derived from an EMBL/GenBank/DDBJ whole genome shotgun (WGS) entry which is preliminary data.</text>
</comment>
<dbReference type="Pfam" id="PF19458">
    <property type="entry name" value="DUF5995"/>
    <property type="match status" value="1"/>
</dbReference>
<evidence type="ECO:0000313" key="2">
    <source>
        <dbReference type="Proteomes" id="UP001321453"/>
    </source>
</evidence>
<accession>A0ABT7S484</accession>